<dbReference type="AlphaFoldDB" id="A0A2I0THC8"/>
<keyword evidence="2" id="KW-1133">Transmembrane helix</keyword>
<organism evidence="3 4">
    <name type="scientific">Limosa lapponica baueri</name>
    <dbReference type="NCBI Taxonomy" id="1758121"/>
    <lineage>
        <taxon>Eukaryota</taxon>
        <taxon>Metazoa</taxon>
        <taxon>Chordata</taxon>
        <taxon>Craniata</taxon>
        <taxon>Vertebrata</taxon>
        <taxon>Euteleostomi</taxon>
        <taxon>Archelosauria</taxon>
        <taxon>Archosauria</taxon>
        <taxon>Dinosauria</taxon>
        <taxon>Saurischia</taxon>
        <taxon>Theropoda</taxon>
        <taxon>Coelurosauria</taxon>
        <taxon>Aves</taxon>
        <taxon>Neognathae</taxon>
        <taxon>Neoaves</taxon>
        <taxon>Charadriiformes</taxon>
        <taxon>Scolopacidae</taxon>
        <taxon>Limosa</taxon>
    </lineage>
</organism>
<keyword evidence="2" id="KW-0812">Transmembrane</keyword>
<feature type="transmembrane region" description="Helical" evidence="2">
    <location>
        <begin position="21"/>
        <end position="40"/>
    </location>
</feature>
<evidence type="ECO:0000256" key="2">
    <source>
        <dbReference type="SAM" id="Phobius"/>
    </source>
</evidence>
<reference evidence="4" key="1">
    <citation type="submission" date="2017-11" db="EMBL/GenBank/DDBJ databases">
        <authorList>
            <person name="Lima N.C."/>
            <person name="Parody-Merino A.M."/>
            <person name="Battley P.F."/>
            <person name="Fidler A.E."/>
            <person name="Prosdocimi F."/>
        </authorList>
    </citation>
    <scope>NUCLEOTIDE SEQUENCE [LARGE SCALE GENOMIC DNA]</scope>
</reference>
<evidence type="ECO:0000313" key="3">
    <source>
        <dbReference type="EMBL" id="PKU33181.1"/>
    </source>
</evidence>
<accession>A0A2I0THC8</accession>
<reference evidence="4" key="2">
    <citation type="submission" date="2017-12" db="EMBL/GenBank/DDBJ databases">
        <title>Genome sequence of the Bar-tailed Godwit (Limosa lapponica baueri).</title>
        <authorList>
            <person name="Lima N.C.B."/>
            <person name="Parody-Merino A.M."/>
            <person name="Battley P.F."/>
            <person name="Fidler A.E."/>
            <person name="Prosdocimi F."/>
        </authorList>
    </citation>
    <scope>NUCLEOTIDE SEQUENCE [LARGE SCALE GENOMIC DNA]</scope>
</reference>
<feature type="compositionally biased region" description="Basic and acidic residues" evidence="1">
    <location>
        <begin position="60"/>
        <end position="94"/>
    </location>
</feature>
<dbReference type="EMBL" id="KZ510376">
    <property type="protein sequence ID" value="PKU33181.1"/>
    <property type="molecule type" value="Genomic_DNA"/>
</dbReference>
<proteinExistence type="predicted"/>
<gene>
    <name evidence="3" type="ORF">llap_16517</name>
</gene>
<keyword evidence="4" id="KW-1185">Reference proteome</keyword>
<sequence length="120" mass="14507">MTLGPENCSTLLLFVLLEGKILFHFLRPAVLIGIAKAVVARSRRIKKRKKTKPQNNSIRGRREEKRREEKRREEKRREEKRREEKRREEATNNGRCYEKKTVLKKLEEDDIYEDIHFSEK</sequence>
<dbReference type="OrthoDB" id="75250at2759"/>
<protein>
    <submittedName>
        <fullName evidence="3">Uncharacterized protein</fullName>
    </submittedName>
</protein>
<dbReference type="Proteomes" id="UP000233556">
    <property type="component" value="Unassembled WGS sequence"/>
</dbReference>
<keyword evidence="2" id="KW-0472">Membrane</keyword>
<feature type="compositionally biased region" description="Basic residues" evidence="1">
    <location>
        <begin position="43"/>
        <end position="52"/>
    </location>
</feature>
<evidence type="ECO:0000256" key="1">
    <source>
        <dbReference type="SAM" id="MobiDB-lite"/>
    </source>
</evidence>
<name>A0A2I0THC8_LIMLA</name>
<evidence type="ECO:0000313" key="4">
    <source>
        <dbReference type="Proteomes" id="UP000233556"/>
    </source>
</evidence>
<feature type="region of interest" description="Disordered" evidence="1">
    <location>
        <begin position="43"/>
        <end position="94"/>
    </location>
</feature>